<feature type="region of interest" description="Disordered" evidence="9">
    <location>
        <begin position="291"/>
        <end position="316"/>
    </location>
</feature>
<dbReference type="FunFam" id="3.30.160.60:FF:002057">
    <property type="entry name" value="IKAROS family zinc finger 3"/>
    <property type="match status" value="1"/>
</dbReference>
<evidence type="ECO:0000256" key="7">
    <source>
        <dbReference type="ARBA" id="ARBA00023242"/>
    </source>
</evidence>
<dbReference type="PROSITE" id="PS00028">
    <property type="entry name" value="ZINC_FINGER_C2H2_1"/>
    <property type="match status" value="4"/>
</dbReference>
<comment type="subcellular location">
    <subcellularLocation>
        <location evidence="1">Nucleus</location>
    </subcellularLocation>
</comment>
<dbReference type="InterPro" id="IPR036236">
    <property type="entry name" value="Znf_C2H2_sf"/>
</dbReference>
<sequence length="431" mass="49403">MEDIKPNVELKSTQEQPVPTEGPVILNDYDLTKPHETENADSVEGPTNEDEDIGDDSMKVKDEYSERDENILKPEPMGNAEEPEIPYSFSREYNEYENIKLERHVVSYDSSRPTSGKMNCDVCGLSCISFNVLMVHKRSHTGERPFQCNQCGASFTQKGNLLRHIKLHTGEKPFKCHLCNYACQRRDALTGHLRTHSGEKRHCFDVNYNPGYMYEKESEMIQTRMMDQAINNAISYLGAEALRPLVQTPPAPTSEMVPVISSMYPIALTRAEMPNGAPQDLEKKNIHLPEKSLPSERGLSPNNSGHDSTDTDSNHEERQNHIYQQNHMVPPRVRNGMPLLKEIPRSYELLKPPPICPRDSIKVINKEGEVMDVYRCDHCRVLFLDYVMFTIHMGCHGFRDPFECNMCGYRSHDRYEFSSHIARGEHRAMLK</sequence>
<dbReference type="FunFam" id="3.30.160.60:FF:002372">
    <property type="entry name" value="IKAROS family zinc finger 3"/>
    <property type="match status" value="1"/>
</dbReference>
<keyword evidence="4 8" id="KW-0863">Zinc-finger</keyword>
<dbReference type="Ensembl" id="ENSLCNT00005033054.1">
    <property type="protein sequence ID" value="ENSLCNP00005029605.1"/>
    <property type="gene ID" value="ENSLCNG00005019100.1"/>
</dbReference>
<dbReference type="InterPro" id="IPR050589">
    <property type="entry name" value="Ikaros_C2H2-ZF"/>
</dbReference>
<keyword evidence="12" id="KW-1185">Reference proteome</keyword>
<dbReference type="Proteomes" id="UP000472241">
    <property type="component" value="Unplaced"/>
</dbReference>
<accession>A0A667I8T9</accession>
<dbReference type="GO" id="GO:0008270">
    <property type="term" value="F:zinc ion binding"/>
    <property type="evidence" value="ECO:0007669"/>
    <property type="project" value="UniProtKB-KW"/>
</dbReference>
<evidence type="ECO:0000256" key="2">
    <source>
        <dbReference type="ARBA" id="ARBA00022723"/>
    </source>
</evidence>
<evidence type="ECO:0000256" key="1">
    <source>
        <dbReference type="ARBA" id="ARBA00004123"/>
    </source>
</evidence>
<evidence type="ECO:0000256" key="8">
    <source>
        <dbReference type="PROSITE-ProRule" id="PRU00042"/>
    </source>
</evidence>
<evidence type="ECO:0000256" key="6">
    <source>
        <dbReference type="ARBA" id="ARBA00023125"/>
    </source>
</evidence>
<evidence type="ECO:0000256" key="9">
    <source>
        <dbReference type="SAM" id="MobiDB-lite"/>
    </source>
</evidence>
<evidence type="ECO:0000313" key="11">
    <source>
        <dbReference type="Ensembl" id="ENSLCNP00005029605.1"/>
    </source>
</evidence>
<dbReference type="Gene3D" id="3.30.160.60">
    <property type="entry name" value="Classic Zinc Finger"/>
    <property type="match status" value="4"/>
</dbReference>
<dbReference type="PANTHER" id="PTHR24404">
    <property type="entry name" value="ZINC FINGER PROTEIN"/>
    <property type="match status" value="1"/>
</dbReference>
<dbReference type="GO" id="GO:0000978">
    <property type="term" value="F:RNA polymerase II cis-regulatory region sequence-specific DNA binding"/>
    <property type="evidence" value="ECO:0007669"/>
    <property type="project" value="TreeGrafter"/>
</dbReference>
<feature type="region of interest" description="Disordered" evidence="9">
    <location>
        <begin position="1"/>
        <end position="60"/>
    </location>
</feature>
<keyword evidence="6" id="KW-0238">DNA-binding</keyword>
<dbReference type="InterPro" id="IPR013087">
    <property type="entry name" value="Znf_C2H2_type"/>
</dbReference>
<dbReference type="GO" id="GO:0003700">
    <property type="term" value="F:DNA-binding transcription factor activity"/>
    <property type="evidence" value="ECO:0007669"/>
    <property type="project" value="TreeGrafter"/>
</dbReference>
<evidence type="ECO:0000256" key="4">
    <source>
        <dbReference type="ARBA" id="ARBA00022771"/>
    </source>
</evidence>
<proteinExistence type="predicted"/>
<evidence type="ECO:0000256" key="3">
    <source>
        <dbReference type="ARBA" id="ARBA00022737"/>
    </source>
</evidence>
<dbReference type="SUPFAM" id="SSF57667">
    <property type="entry name" value="beta-beta-alpha zinc fingers"/>
    <property type="match status" value="3"/>
</dbReference>
<dbReference type="FunFam" id="3.30.160.60:FF:000265">
    <property type="entry name" value="IKAROS family zinc finger 1"/>
    <property type="match status" value="1"/>
</dbReference>
<reference evidence="11" key="2">
    <citation type="submission" date="2025-09" db="UniProtKB">
        <authorList>
            <consortium name="Ensembl"/>
        </authorList>
    </citation>
    <scope>IDENTIFICATION</scope>
</reference>
<protein>
    <submittedName>
        <fullName evidence="11">IKAROS family zinc finger 3</fullName>
    </submittedName>
</protein>
<reference evidence="11" key="1">
    <citation type="submission" date="2025-08" db="UniProtKB">
        <authorList>
            <consortium name="Ensembl"/>
        </authorList>
    </citation>
    <scope>IDENTIFICATION</scope>
</reference>
<feature type="domain" description="C2H2-type" evidence="10">
    <location>
        <begin position="174"/>
        <end position="201"/>
    </location>
</feature>
<feature type="domain" description="C2H2-type" evidence="10">
    <location>
        <begin position="118"/>
        <end position="145"/>
    </location>
</feature>
<dbReference type="AlphaFoldDB" id="A0A667I8T9"/>
<dbReference type="GO" id="GO:0006357">
    <property type="term" value="P:regulation of transcription by RNA polymerase II"/>
    <property type="evidence" value="ECO:0007669"/>
    <property type="project" value="TreeGrafter"/>
</dbReference>
<dbReference type="PANTHER" id="PTHR24404:SF23">
    <property type="entry name" value="ZINC FINGER PROTEIN AIOLOS"/>
    <property type="match status" value="1"/>
</dbReference>
<evidence type="ECO:0000313" key="12">
    <source>
        <dbReference type="Proteomes" id="UP000472241"/>
    </source>
</evidence>
<keyword evidence="2" id="KW-0479">Metal-binding</keyword>
<dbReference type="SMART" id="SM00355">
    <property type="entry name" value="ZnF_C2H2"/>
    <property type="match status" value="5"/>
</dbReference>
<keyword evidence="5" id="KW-0862">Zinc</keyword>
<organism evidence="11 12">
    <name type="scientific">Lynx canadensis</name>
    <name type="common">Canada lynx</name>
    <name type="synonym">Felis canadensis</name>
    <dbReference type="NCBI Taxonomy" id="61383"/>
    <lineage>
        <taxon>Eukaryota</taxon>
        <taxon>Metazoa</taxon>
        <taxon>Chordata</taxon>
        <taxon>Craniata</taxon>
        <taxon>Vertebrata</taxon>
        <taxon>Euteleostomi</taxon>
        <taxon>Mammalia</taxon>
        <taxon>Eutheria</taxon>
        <taxon>Laurasiatheria</taxon>
        <taxon>Carnivora</taxon>
        <taxon>Feliformia</taxon>
        <taxon>Felidae</taxon>
        <taxon>Felinae</taxon>
        <taxon>Lynx</taxon>
    </lineage>
</organism>
<gene>
    <name evidence="11" type="primary">IKZF3</name>
</gene>
<feature type="domain" description="C2H2-type" evidence="10">
    <location>
        <begin position="146"/>
        <end position="173"/>
    </location>
</feature>
<evidence type="ECO:0000259" key="10">
    <source>
        <dbReference type="PROSITE" id="PS50157"/>
    </source>
</evidence>
<keyword evidence="3" id="KW-0677">Repeat</keyword>
<dbReference type="FunFam" id="3.30.160.60:FF:000080">
    <property type="entry name" value="IKAROS family zinc finger 4"/>
    <property type="match status" value="1"/>
</dbReference>
<feature type="compositionally biased region" description="Basic and acidic residues" evidence="9">
    <location>
        <begin position="307"/>
        <end position="316"/>
    </location>
</feature>
<name>A0A667I8T9_LYNCA</name>
<dbReference type="PROSITE" id="PS50157">
    <property type="entry name" value="ZINC_FINGER_C2H2_2"/>
    <property type="match status" value="3"/>
</dbReference>
<keyword evidence="7" id="KW-0539">Nucleus</keyword>
<dbReference type="Pfam" id="PF00096">
    <property type="entry name" value="zf-C2H2"/>
    <property type="match status" value="1"/>
</dbReference>
<evidence type="ECO:0000256" key="5">
    <source>
        <dbReference type="ARBA" id="ARBA00022833"/>
    </source>
</evidence>
<dbReference type="GO" id="GO:0005634">
    <property type="term" value="C:nucleus"/>
    <property type="evidence" value="ECO:0007669"/>
    <property type="project" value="UniProtKB-SubCell"/>
</dbReference>